<reference evidence="1" key="1">
    <citation type="journal article" date="2020" name="Fungal Divers.">
        <title>Resolving the Mortierellaceae phylogeny through synthesis of multi-gene phylogenetics and phylogenomics.</title>
        <authorList>
            <person name="Vandepol N."/>
            <person name="Liber J."/>
            <person name="Desiro A."/>
            <person name="Na H."/>
            <person name="Kennedy M."/>
            <person name="Barry K."/>
            <person name="Grigoriev I.V."/>
            <person name="Miller A.N."/>
            <person name="O'Donnell K."/>
            <person name="Stajich J.E."/>
            <person name="Bonito G."/>
        </authorList>
    </citation>
    <scope>NUCLEOTIDE SEQUENCE</scope>
    <source>
        <strain evidence="1">NRRL 2769</strain>
    </source>
</reference>
<sequence>MKLDSVMTDDGFDFDLILSTSEEPSVSSQHYLNHAYHLSVMTTLMSDIATTDMIFTFPSTAEGRCIGLCAHQAILQKHEKLSALLSKLAEVKVSCSIEGSENEYSLPVKMLSIPSFSLEAFCCLIRFLYTGVIDLEVKPDLFSIIEVEARQLLPVTRTKEALAQSRSRLSPMKTVSWDELFELADCYGTKNLREYCRQKILASIKKEQVIGMLFKIGRFHKDLKQLMLDYIADHYEELFADSADPFLEHMHDANSHSLFVEALHCYLEGKKKNPPLSD</sequence>
<dbReference type="Proteomes" id="UP000703661">
    <property type="component" value="Unassembled WGS sequence"/>
</dbReference>
<evidence type="ECO:0000313" key="2">
    <source>
        <dbReference type="Proteomes" id="UP000703661"/>
    </source>
</evidence>
<dbReference type="Gene3D" id="3.30.710.10">
    <property type="entry name" value="Potassium Channel Kv1.1, Chain A"/>
    <property type="match status" value="1"/>
</dbReference>
<gene>
    <name evidence="1" type="ORF">BGZ80_000987</name>
</gene>
<dbReference type="EMBL" id="JAAAID010001218">
    <property type="protein sequence ID" value="KAG0011051.1"/>
    <property type="molecule type" value="Genomic_DNA"/>
</dbReference>
<evidence type="ECO:0000313" key="1">
    <source>
        <dbReference type="EMBL" id="KAG0011051.1"/>
    </source>
</evidence>
<proteinExistence type="predicted"/>
<dbReference type="InterPro" id="IPR011333">
    <property type="entry name" value="SKP1/BTB/POZ_sf"/>
</dbReference>
<comment type="caution">
    <text evidence="1">The sequence shown here is derived from an EMBL/GenBank/DDBJ whole genome shotgun (WGS) entry which is preliminary data.</text>
</comment>
<evidence type="ECO:0008006" key="3">
    <source>
        <dbReference type="Google" id="ProtNLM"/>
    </source>
</evidence>
<dbReference type="AlphaFoldDB" id="A0A9P6SY29"/>
<organism evidence="1 2">
    <name type="scientific">Entomortierella chlamydospora</name>
    <dbReference type="NCBI Taxonomy" id="101097"/>
    <lineage>
        <taxon>Eukaryota</taxon>
        <taxon>Fungi</taxon>
        <taxon>Fungi incertae sedis</taxon>
        <taxon>Mucoromycota</taxon>
        <taxon>Mortierellomycotina</taxon>
        <taxon>Mortierellomycetes</taxon>
        <taxon>Mortierellales</taxon>
        <taxon>Mortierellaceae</taxon>
        <taxon>Entomortierella</taxon>
    </lineage>
</organism>
<name>A0A9P6SY29_9FUNG</name>
<keyword evidence="2" id="KW-1185">Reference proteome</keyword>
<protein>
    <recommendedName>
        <fullName evidence="3">BTB domain-containing protein</fullName>
    </recommendedName>
</protein>
<accession>A0A9P6SY29</accession>